<dbReference type="Proteomes" id="UP000242560">
    <property type="component" value="Unassembled WGS sequence"/>
</dbReference>
<keyword evidence="3" id="KW-0479">Metal-binding</keyword>
<dbReference type="Gene3D" id="1.10.3910.10">
    <property type="entry name" value="SP0561-like"/>
    <property type="match status" value="1"/>
</dbReference>
<dbReference type="GO" id="GO:0005737">
    <property type="term" value="C:cytoplasm"/>
    <property type="evidence" value="ECO:0007669"/>
    <property type="project" value="UniProtKB-SubCell"/>
</dbReference>
<dbReference type="Gene3D" id="1.20.120.520">
    <property type="entry name" value="nmb1532 protein domain like"/>
    <property type="match status" value="1"/>
</dbReference>
<evidence type="ECO:0000256" key="3">
    <source>
        <dbReference type="ARBA" id="ARBA00022723"/>
    </source>
</evidence>
<dbReference type="PANTHER" id="PTHR36438:SF1">
    <property type="entry name" value="IRON-SULFUR CLUSTER REPAIR PROTEIN YTFE"/>
    <property type="match status" value="1"/>
</dbReference>
<proteinExistence type="predicted"/>
<evidence type="ECO:0000313" key="6">
    <source>
        <dbReference type="EMBL" id="SFI75105.1"/>
    </source>
</evidence>
<sequence length="237" mass="27548">MLTTEKTIGEMVAEDFRAAQVFRKYKIDFCCKGNRTIEEACENKKYLAEDIYKDLEKVSEAKADNIDFNSWPLDLLADYVEKTHHRYVEENSTVLIQYLNKLCKVHGDRHPELFEITKLFTESAQELAAHMKKEELILFPFIKKMVAAKASGELLVTPHFGTVENPVAMMKDEHTTEGERFVKIAELTNNYQFPDDACGTYQVTYRMLDDFEQDLHKHIHLENNILFPKAIALEKTF</sequence>
<dbReference type="AlphaFoldDB" id="A0A1I3KSM1"/>
<comment type="subcellular location">
    <subcellularLocation>
        <location evidence="1">Cytoplasm</location>
    </subcellularLocation>
</comment>
<evidence type="ECO:0000256" key="1">
    <source>
        <dbReference type="ARBA" id="ARBA00004496"/>
    </source>
</evidence>
<dbReference type="RefSeq" id="WP_039343666.1">
    <property type="nucleotide sequence ID" value="NZ_FORQ01000001.1"/>
</dbReference>
<keyword evidence="2" id="KW-0963">Cytoplasm</keyword>
<accession>A0A1I3KSM1</accession>
<evidence type="ECO:0000313" key="7">
    <source>
        <dbReference type="Proteomes" id="UP000242560"/>
    </source>
</evidence>
<dbReference type="NCBIfam" id="TIGR03652">
    <property type="entry name" value="FeS_repair_RIC"/>
    <property type="match status" value="1"/>
</dbReference>
<evidence type="ECO:0000256" key="2">
    <source>
        <dbReference type="ARBA" id="ARBA00022490"/>
    </source>
</evidence>
<dbReference type="GO" id="GO:0046872">
    <property type="term" value="F:metal ion binding"/>
    <property type="evidence" value="ECO:0007669"/>
    <property type="project" value="UniProtKB-KW"/>
</dbReference>
<dbReference type="Pfam" id="PF04405">
    <property type="entry name" value="ScdA_N"/>
    <property type="match status" value="1"/>
</dbReference>
<protein>
    <submittedName>
        <fullName evidence="6">Regulator of cell morphogenesis and NO signaling</fullName>
    </submittedName>
</protein>
<dbReference type="Pfam" id="PF01814">
    <property type="entry name" value="Hemerythrin"/>
    <property type="match status" value="1"/>
</dbReference>
<name>A0A1I3KSM1_9FLAO</name>
<organism evidence="6 7">
    <name type="scientific">Kaistella treverensis</name>
    <dbReference type="NCBI Taxonomy" id="631455"/>
    <lineage>
        <taxon>Bacteria</taxon>
        <taxon>Pseudomonadati</taxon>
        <taxon>Bacteroidota</taxon>
        <taxon>Flavobacteriia</taxon>
        <taxon>Flavobacteriales</taxon>
        <taxon>Weeksellaceae</taxon>
        <taxon>Chryseobacterium group</taxon>
        <taxon>Kaistella</taxon>
    </lineage>
</organism>
<gene>
    <name evidence="6" type="ORF">SAMN05421638_0970</name>
</gene>
<dbReference type="InterPro" id="IPR038062">
    <property type="entry name" value="ScdA-like_N_sf"/>
</dbReference>
<keyword evidence="4" id="KW-0408">Iron</keyword>
<dbReference type="InterPro" id="IPR012312">
    <property type="entry name" value="Hemerythrin-like"/>
</dbReference>
<dbReference type="EMBL" id="FORQ01000001">
    <property type="protein sequence ID" value="SFI75105.1"/>
    <property type="molecule type" value="Genomic_DNA"/>
</dbReference>
<evidence type="ECO:0000259" key="5">
    <source>
        <dbReference type="Pfam" id="PF01814"/>
    </source>
</evidence>
<feature type="domain" description="Hemerythrin-like" evidence="5">
    <location>
        <begin position="82"/>
        <end position="230"/>
    </location>
</feature>
<dbReference type="PANTHER" id="PTHR36438">
    <property type="entry name" value="IRON-SULFUR CLUSTER REPAIR PROTEIN YTFE"/>
    <property type="match status" value="1"/>
</dbReference>
<keyword evidence="7" id="KW-1185">Reference proteome</keyword>
<dbReference type="InterPro" id="IPR019903">
    <property type="entry name" value="RIC_family"/>
</dbReference>
<evidence type="ECO:0000256" key="4">
    <source>
        <dbReference type="ARBA" id="ARBA00023004"/>
    </source>
</evidence>
<reference evidence="7" key="1">
    <citation type="submission" date="2016-10" db="EMBL/GenBank/DDBJ databases">
        <authorList>
            <person name="Varghese N."/>
            <person name="Submissions S."/>
        </authorList>
    </citation>
    <scope>NUCLEOTIDE SEQUENCE [LARGE SCALE GENOMIC DNA]</scope>
    <source>
        <strain evidence="7">DSM 22251</strain>
    </source>
</reference>